<dbReference type="PANTHER" id="PTHR38340:SF1">
    <property type="entry name" value="S-LAYER PROTEIN"/>
    <property type="match status" value="1"/>
</dbReference>
<dbReference type="GO" id="GO:0005576">
    <property type="term" value="C:extracellular region"/>
    <property type="evidence" value="ECO:0007669"/>
    <property type="project" value="UniProtKB-SubCell"/>
</dbReference>
<dbReference type="Proteomes" id="UP000188879">
    <property type="component" value="Unassembled WGS sequence"/>
</dbReference>
<evidence type="ECO:0000313" key="3">
    <source>
        <dbReference type="EMBL" id="ONG51413.1"/>
    </source>
</evidence>
<dbReference type="EMBL" id="MLCO01000166">
    <property type="protein sequence ID" value="ONG51413.1"/>
    <property type="molecule type" value="Genomic_DNA"/>
</dbReference>
<keyword evidence="2" id="KW-0964">Secreted</keyword>
<dbReference type="AlphaFoldDB" id="A0A1V2H2H8"/>
<dbReference type="PANTHER" id="PTHR38340">
    <property type="entry name" value="S-LAYER PROTEIN"/>
    <property type="match status" value="1"/>
</dbReference>
<evidence type="ECO:0000313" key="4">
    <source>
        <dbReference type="Proteomes" id="UP000188879"/>
    </source>
</evidence>
<dbReference type="InterPro" id="IPR011049">
    <property type="entry name" value="Serralysin-like_metalloprot_C"/>
</dbReference>
<sequence length="366" mass="38276">MTGTANFGSHFTLIGTAFADYMEAFSPKVELQGGGGDDILLVFGPDGVAQGGEGDDILIGGNLDEDAPADSFIVLNGGAGADEMLGLGGNIKFVVDNPGDVVVVEAEAPGYHAIISTISYALDPGQGIEKLQLASRTGSENLSLTGNEFDNWLAGNAGANLLDGGAGDDVLEGKRGDDTYYVDSAGDRVIERPGQGYDTVITTTSYTLEAGQSIELLKLDPSTGRANYTLVGNELDNRLWGNSGSNQLWGGDGDDALYGRQGRDKLYGGDGDDLLDGGRDGDWLTGGAGADTFLFRAGEANGDRVLDFCAAEGDRIRLLGYGTLEDGVMLSQLDHQSWRVVSVDRSISEDIFFLGGMPALGDFVLS</sequence>
<name>A0A1V2H2H8_9PROT</name>
<evidence type="ECO:0008006" key="5">
    <source>
        <dbReference type="Google" id="ProtNLM"/>
    </source>
</evidence>
<dbReference type="Gene3D" id="2.150.10.10">
    <property type="entry name" value="Serralysin-like metalloprotease, C-terminal"/>
    <property type="match status" value="3"/>
</dbReference>
<dbReference type="Pfam" id="PF00353">
    <property type="entry name" value="HemolysinCabind"/>
    <property type="match status" value="5"/>
</dbReference>
<evidence type="ECO:0000256" key="1">
    <source>
        <dbReference type="ARBA" id="ARBA00004613"/>
    </source>
</evidence>
<dbReference type="InterPro" id="IPR050557">
    <property type="entry name" value="RTX_toxin/Mannuronan_C5-epim"/>
</dbReference>
<accession>A0A1V2H2H8</accession>
<comment type="caution">
    <text evidence="3">The sequence shown here is derived from an EMBL/GenBank/DDBJ whole genome shotgun (WGS) entry which is preliminary data.</text>
</comment>
<dbReference type="GO" id="GO:0005509">
    <property type="term" value="F:calcium ion binding"/>
    <property type="evidence" value="ECO:0007669"/>
    <property type="project" value="InterPro"/>
</dbReference>
<protein>
    <recommendedName>
        <fullName evidence="5">Calcium-binding protein</fullName>
    </recommendedName>
</protein>
<gene>
    <name evidence="3" type="ORF">BKE38_16200</name>
</gene>
<dbReference type="InterPro" id="IPR018511">
    <property type="entry name" value="Hemolysin-typ_Ca-bd_CS"/>
</dbReference>
<reference evidence="3 4" key="1">
    <citation type="submission" date="2016-10" db="EMBL/GenBank/DDBJ databases">
        <title>Draft Genome sequence of Roseomonas sp. strain M3.</title>
        <authorList>
            <person name="Subhash Y."/>
            <person name="Lee S."/>
        </authorList>
    </citation>
    <scope>NUCLEOTIDE SEQUENCE [LARGE SCALE GENOMIC DNA]</scope>
    <source>
        <strain evidence="3 4">M3</strain>
    </source>
</reference>
<comment type="subcellular location">
    <subcellularLocation>
        <location evidence="1">Secreted</location>
    </subcellularLocation>
</comment>
<proteinExistence type="predicted"/>
<dbReference type="SUPFAM" id="SSF51120">
    <property type="entry name" value="beta-Roll"/>
    <property type="match status" value="2"/>
</dbReference>
<dbReference type="InterPro" id="IPR001343">
    <property type="entry name" value="Hemolysn_Ca-bd"/>
</dbReference>
<dbReference type="RefSeq" id="WP_076958364.1">
    <property type="nucleotide sequence ID" value="NZ_MLCO01000166.1"/>
</dbReference>
<keyword evidence="4" id="KW-1185">Reference proteome</keyword>
<evidence type="ECO:0000256" key="2">
    <source>
        <dbReference type="ARBA" id="ARBA00022525"/>
    </source>
</evidence>
<dbReference type="PRINTS" id="PR00313">
    <property type="entry name" value="CABNDNGRPT"/>
</dbReference>
<dbReference type="PROSITE" id="PS00330">
    <property type="entry name" value="HEMOLYSIN_CALCIUM"/>
    <property type="match status" value="2"/>
</dbReference>
<organism evidence="3 4">
    <name type="scientific">Teichococcus deserti</name>
    <dbReference type="NCBI Taxonomy" id="1817963"/>
    <lineage>
        <taxon>Bacteria</taxon>
        <taxon>Pseudomonadati</taxon>
        <taxon>Pseudomonadota</taxon>
        <taxon>Alphaproteobacteria</taxon>
        <taxon>Acetobacterales</taxon>
        <taxon>Roseomonadaceae</taxon>
        <taxon>Roseomonas</taxon>
    </lineage>
</organism>